<dbReference type="EMBL" id="RWGY01000002">
    <property type="protein sequence ID" value="TVU51518.1"/>
    <property type="molecule type" value="Genomic_DNA"/>
</dbReference>
<keyword evidence="3" id="KW-1185">Reference proteome</keyword>
<comment type="caution">
    <text evidence="2">The sequence shown here is derived from an EMBL/GenBank/DDBJ whole genome shotgun (WGS) entry which is preliminary data.</text>
</comment>
<keyword evidence="1" id="KW-1133">Transmembrane helix</keyword>
<organism evidence="2 3">
    <name type="scientific">Eragrostis curvula</name>
    <name type="common">weeping love grass</name>
    <dbReference type="NCBI Taxonomy" id="38414"/>
    <lineage>
        <taxon>Eukaryota</taxon>
        <taxon>Viridiplantae</taxon>
        <taxon>Streptophyta</taxon>
        <taxon>Embryophyta</taxon>
        <taxon>Tracheophyta</taxon>
        <taxon>Spermatophyta</taxon>
        <taxon>Magnoliopsida</taxon>
        <taxon>Liliopsida</taxon>
        <taxon>Poales</taxon>
        <taxon>Poaceae</taxon>
        <taxon>PACMAD clade</taxon>
        <taxon>Chloridoideae</taxon>
        <taxon>Eragrostideae</taxon>
        <taxon>Eragrostidinae</taxon>
        <taxon>Eragrostis</taxon>
    </lineage>
</organism>
<keyword evidence="1" id="KW-0472">Membrane</keyword>
<evidence type="ECO:0000256" key="1">
    <source>
        <dbReference type="SAM" id="Phobius"/>
    </source>
</evidence>
<gene>
    <name evidence="2" type="ORF">EJB05_02951</name>
</gene>
<reference evidence="2 3" key="1">
    <citation type="journal article" date="2019" name="Sci. Rep.">
        <title>A high-quality genome of Eragrostis curvula grass provides insights into Poaceae evolution and supports new strategies to enhance forage quality.</title>
        <authorList>
            <person name="Carballo J."/>
            <person name="Santos B.A.C.M."/>
            <person name="Zappacosta D."/>
            <person name="Garbus I."/>
            <person name="Selva J.P."/>
            <person name="Gallo C.A."/>
            <person name="Diaz A."/>
            <person name="Albertini E."/>
            <person name="Caccamo M."/>
            <person name="Echenique V."/>
        </authorList>
    </citation>
    <scope>NUCLEOTIDE SEQUENCE [LARGE SCALE GENOMIC DNA]</scope>
    <source>
        <strain evidence="3">cv. Victoria</strain>
        <tissue evidence="2">Leaf</tissue>
    </source>
</reference>
<sequence length="183" mass="19563">MQSLRAAAVISRRLRSAGVVPALLVRRPASTSTNVPLVVPSFSEKEAWLYARILDNGAAIDALQRDNYELRLANIKLTAAVGEATSAARQAMDNARAETARTAWKVISLGISGFVSCLYLLNMLVRSPWFARIASAQPMITVTAKTGPVNVVSDEEYPPNLVRDVPDTVDISGVSGVPDPGST</sequence>
<feature type="transmembrane region" description="Helical" evidence="1">
    <location>
        <begin position="106"/>
        <end position="125"/>
    </location>
</feature>
<proteinExistence type="predicted"/>
<protein>
    <submittedName>
        <fullName evidence="2">Uncharacterized protein</fullName>
    </submittedName>
</protein>
<feature type="non-terminal residue" evidence="2">
    <location>
        <position position="1"/>
    </location>
</feature>
<dbReference type="AlphaFoldDB" id="A0A5J9WTT4"/>
<evidence type="ECO:0000313" key="3">
    <source>
        <dbReference type="Proteomes" id="UP000324897"/>
    </source>
</evidence>
<dbReference type="Proteomes" id="UP000324897">
    <property type="component" value="Chromosome 6"/>
</dbReference>
<dbReference type="Gramene" id="TVU51518">
    <property type="protein sequence ID" value="TVU51518"/>
    <property type="gene ID" value="EJB05_02951"/>
</dbReference>
<evidence type="ECO:0000313" key="2">
    <source>
        <dbReference type="EMBL" id="TVU51518.1"/>
    </source>
</evidence>
<keyword evidence="1" id="KW-0812">Transmembrane</keyword>
<name>A0A5J9WTT4_9POAL</name>
<accession>A0A5J9WTT4</accession>